<proteinExistence type="predicted"/>
<dbReference type="EMBL" id="JAALHA020000003">
    <property type="protein sequence ID" value="MDR9894638.1"/>
    <property type="molecule type" value="Genomic_DNA"/>
</dbReference>
<dbReference type="AlphaFoldDB" id="A0AAP5I3Z1"/>
<keyword evidence="1" id="KW-1133">Transmembrane helix</keyword>
<feature type="transmembrane region" description="Helical" evidence="1">
    <location>
        <begin position="59"/>
        <end position="80"/>
    </location>
</feature>
<reference evidence="3" key="1">
    <citation type="journal article" date="2021" name="Science">
        <title>Hunting the eagle killer: A cyanobacterial neurotoxin causes vacuolar myelinopathy.</title>
        <authorList>
            <person name="Breinlinger S."/>
            <person name="Phillips T.J."/>
            <person name="Haram B.N."/>
            <person name="Mares J."/>
            <person name="Martinez Yerena J.A."/>
            <person name="Hrouzek P."/>
            <person name="Sobotka R."/>
            <person name="Henderson W.M."/>
            <person name="Schmieder P."/>
            <person name="Williams S.M."/>
            <person name="Lauderdale J.D."/>
            <person name="Wilde H.D."/>
            <person name="Gerrin W."/>
            <person name="Kust A."/>
            <person name="Washington J.W."/>
            <person name="Wagner C."/>
            <person name="Geier B."/>
            <person name="Liebeke M."/>
            <person name="Enke H."/>
            <person name="Niedermeyer T.H.J."/>
            <person name="Wilde S.B."/>
        </authorList>
    </citation>
    <scope>NUCLEOTIDE SEQUENCE [LARGE SCALE GENOMIC DNA]</scope>
    <source>
        <strain evidence="3">Thurmond2011</strain>
    </source>
</reference>
<keyword evidence="1" id="KW-0812">Transmembrane</keyword>
<comment type="caution">
    <text evidence="2">The sequence shown here is derived from an EMBL/GenBank/DDBJ whole genome shotgun (WGS) entry which is preliminary data.</text>
</comment>
<gene>
    <name evidence="2" type="ORF">G7B40_008655</name>
</gene>
<feature type="transmembrane region" description="Helical" evidence="1">
    <location>
        <begin position="27"/>
        <end position="47"/>
    </location>
</feature>
<evidence type="ECO:0000313" key="3">
    <source>
        <dbReference type="Proteomes" id="UP000667802"/>
    </source>
</evidence>
<name>A0AAP5I3Z1_9CYAN</name>
<accession>A0AAP5I3Z1</accession>
<sequence length="89" mass="10289">MDNVKLFLGIGLLLIGLYIGVADFSPWMIPLLGMVYTAAYIQGKWYLWAELFRRRNSKFYQSLVITYLIQTGLVFVLYWLGRGVGYLLS</sequence>
<keyword evidence="1" id="KW-0472">Membrane</keyword>
<protein>
    <submittedName>
        <fullName evidence="2">Uncharacterized protein</fullName>
    </submittedName>
</protein>
<evidence type="ECO:0000313" key="2">
    <source>
        <dbReference type="EMBL" id="MDR9894638.1"/>
    </source>
</evidence>
<evidence type="ECO:0000256" key="1">
    <source>
        <dbReference type="SAM" id="Phobius"/>
    </source>
</evidence>
<dbReference type="RefSeq" id="WP_208343227.1">
    <property type="nucleotide sequence ID" value="NZ_CAWQFN010000274.1"/>
</dbReference>
<keyword evidence="3" id="KW-1185">Reference proteome</keyword>
<organism evidence="2 3">
    <name type="scientific">Aetokthonos hydrillicola Thurmond2011</name>
    <dbReference type="NCBI Taxonomy" id="2712845"/>
    <lineage>
        <taxon>Bacteria</taxon>
        <taxon>Bacillati</taxon>
        <taxon>Cyanobacteriota</taxon>
        <taxon>Cyanophyceae</taxon>
        <taxon>Nostocales</taxon>
        <taxon>Hapalosiphonaceae</taxon>
        <taxon>Aetokthonos</taxon>
    </lineage>
</organism>
<dbReference type="Proteomes" id="UP000667802">
    <property type="component" value="Unassembled WGS sequence"/>
</dbReference>
<feature type="transmembrane region" description="Helical" evidence="1">
    <location>
        <begin position="5"/>
        <end position="21"/>
    </location>
</feature>